<organism evidence="3 5">
    <name type="scientific">Medicago truncatula</name>
    <name type="common">Barrel medic</name>
    <name type="synonym">Medicago tribuloides</name>
    <dbReference type="NCBI Taxonomy" id="3880"/>
    <lineage>
        <taxon>Eukaryota</taxon>
        <taxon>Viridiplantae</taxon>
        <taxon>Streptophyta</taxon>
        <taxon>Embryophyta</taxon>
        <taxon>Tracheophyta</taxon>
        <taxon>Spermatophyta</taxon>
        <taxon>Magnoliopsida</taxon>
        <taxon>eudicotyledons</taxon>
        <taxon>Gunneridae</taxon>
        <taxon>Pentapetalae</taxon>
        <taxon>rosids</taxon>
        <taxon>fabids</taxon>
        <taxon>Fabales</taxon>
        <taxon>Fabaceae</taxon>
        <taxon>Papilionoideae</taxon>
        <taxon>50 kb inversion clade</taxon>
        <taxon>NPAAA clade</taxon>
        <taxon>Hologalegina</taxon>
        <taxon>IRL clade</taxon>
        <taxon>Trifolieae</taxon>
        <taxon>Medicago</taxon>
    </lineage>
</organism>
<accession>A0A072V544</accession>
<evidence type="ECO:0000313" key="5">
    <source>
        <dbReference type="Proteomes" id="UP000002051"/>
    </source>
</evidence>
<proteinExistence type="predicted"/>
<keyword evidence="5" id="KW-1185">Reference proteome</keyword>
<reference evidence="3 5" key="2">
    <citation type="journal article" date="2014" name="BMC Genomics">
        <title>An improved genome release (version Mt4.0) for the model legume Medicago truncatula.</title>
        <authorList>
            <person name="Tang H."/>
            <person name="Krishnakumar V."/>
            <person name="Bidwell S."/>
            <person name="Rosen B."/>
            <person name="Chan A."/>
            <person name="Zhou S."/>
            <person name="Gentzbittel L."/>
            <person name="Childs K.L."/>
            <person name="Yandell M."/>
            <person name="Gundlach H."/>
            <person name="Mayer K.F."/>
            <person name="Schwartz D.C."/>
            <person name="Town C.D."/>
        </authorList>
    </citation>
    <scope>GENOME REANNOTATION</scope>
    <source>
        <strain evidence="3">A17</strain>
        <strain evidence="4 5">cv. Jemalong A17</strain>
    </source>
</reference>
<dbReference type="PANTHER" id="PTHR31672">
    <property type="entry name" value="BNACNNG10540D PROTEIN"/>
    <property type="match status" value="1"/>
</dbReference>
<dbReference type="STRING" id="3880.A0A072V544"/>
<dbReference type="AlphaFoldDB" id="A0A072V544"/>
<protein>
    <submittedName>
        <fullName evidence="3">F-box protein interaction domain protein</fullName>
    </submittedName>
</protein>
<dbReference type="Proteomes" id="UP000002051">
    <property type="component" value="Chromosome 2"/>
</dbReference>
<evidence type="ECO:0000259" key="2">
    <source>
        <dbReference type="Pfam" id="PF07734"/>
    </source>
</evidence>
<dbReference type="NCBIfam" id="TIGR01640">
    <property type="entry name" value="F_box_assoc_1"/>
    <property type="match status" value="1"/>
</dbReference>
<feature type="signal peptide" evidence="1">
    <location>
        <begin position="1"/>
        <end position="18"/>
    </location>
</feature>
<dbReference type="EnsemblPlants" id="KEH36917">
    <property type="protein sequence ID" value="KEH36917"/>
    <property type="gene ID" value="MTR_2g024100"/>
</dbReference>
<dbReference type="InterPro" id="IPR017451">
    <property type="entry name" value="F-box-assoc_interact_dom"/>
</dbReference>
<dbReference type="InterPro" id="IPR006527">
    <property type="entry name" value="F-box-assoc_dom_typ1"/>
</dbReference>
<reference evidence="4" key="3">
    <citation type="submission" date="2015-04" db="UniProtKB">
        <authorList>
            <consortium name="EnsemblPlants"/>
        </authorList>
    </citation>
    <scope>IDENTIFICATION</scope>
    <source>
        <strain evidence="4">cv. Jemalong A17</strain>
    </source>
</reference>
<evidence type="ECO:0000313" key="4">
    <source>
        <dbReference type="EnsemblPlants" id="KEH36917"/>
    </source>
</evidence>
<dbReference type="HOGENOM" id="CLU_027176_1_2_1"/>
<sequence>MMWHIQHSNTLNFQRILLFLFKSLLRFRSTSKSLKSIIDSHNFTNLHLKNSLNRSLIIRRNYDIYQIDDDFSDLTTAEFPLNHPFSGNSTKITLIGSCNGLLAISNGLIALTQPNDANQIAIWNPNTRKHHIIPFLPLPITPHPPPDMYCYLYLHGFGFDLLTADYKLLRISWLVTQHNPFYDSHVTLFSLKTNSWKTIPSTPYALQYVQAMGVFVQNSLHWVMAKKLDGSYPWLIVAFNLTLEIFYEVPLPVELEGEEVNSNSNGSFKFRLAVLGGCLCMSVNYETTEIDVWVMKEYGSRDSWCKLFTFVKSCFTPHFKSSRPLGYSSDGSKVLLEGIEVLSEVCHRKLFWYDLKSEQVSYVEGIPNWNAAMFCVGSLVPPFFPVDNCRKEENCTSKRRDGFLS</sequence>
<name>A0A072V544_MEDTR</name>
<reference evidence="3 5" key="1">
    <citation type="journal article" date="2011" name="Nature">
        <title>The Medicago genome provides insight into the evolution of rhizobial symbioses.</title>
        <authorList>
            <person name="Young N.D."/>
            <person name="Debelle F."/>
            <person name="Oldroyd G.E."/>
            <person name="Geurts R."/>
            <person name="Cannon S.B."/>
            <person name="Udvardi M.K."/>
            <person name="Benedito V.A."/>
            <person name="Mayer K.F."/>
            <person name="Gouzy J."/>
            <person name="Schoof H."/>
            <person name="Van de Peer Y."/>
            <person name="Proost S."/>
            <person name="Cook D.R."/>
            <person name="Meyers B.C."/>
            <person name="Spannagl M."/>
            <person name="Cheung F."/>
            <person name="De Mita S."/>
            <person name="Krishnakumar V."/>
            <person name="Gundlach H."/>
            <person name="Zhou S."/>
            <person name="Mudge J."/>
            <person name="Bharti A.K."/>
            <person name="Murray J.D."/>
            <person name="Naoumkina M.A."/>
            <person name="Rosen B."/>
            <person name="Silverstein K.A."/>
            <person name="Tang H."/>
            <person name="Rombauts S."/>
            <person name="Zhao P.X."/>
            <person name="Zhou P."/>
            <person name="Barbe V."/>
            <person name="Bardou P."/>
            <person name="Bechner M."/>
            <person name="Bellec A."/>
            <person name="Berger A."/>
            <person name="Berges H."/>
            <person name="Bidwell S."/>
            <person name="Bisseling T."/>
            <person name="Choisne N."/>
            <person name="Couloux A."/>
            <person name="Denny R."/>
            <person name="Deshpande S."/>
            <person name="Dai X."/>
            <person name="Doyle J.J."/>
            <person name="Dudez A.M."/>
            <person name="Farmer A.D."/>
            <person name="Fouteau S."/>
            <person name="Franken C."/>
            <person name="Gibelin C."/>
            <person name="Gish J."/>
            <person name="Goldstein S."/>
            <person name="Gonzalez A.J."/>
            <person name="Green P.J."/>
            <person name="Hallab A."/>
            <person name="Hartog M."/>
            <person name="Hua A."/>
            <person name="Humphray S.J."/>
            <person name="Jeong D.H."/>
            <person name="Jing Y."/>
            <person name="Jocker A."/>
            <person name="Kenton S.M."/>
            <person name="Kim D.J."/>
            <person name="Klee K."/>
            <person name="Lai H."/>
            <person name="Lang C."/>
            <person name="Lin S."/>
            <person name="Macmil S.L."/>
            <person name="Magdelenat G."/>
            <person name="Matthews L."/>
            <person name="McCorrison J."/>
            <person name="Monaghan E.L."/>
            <person name="Mun J.H."/>
            <person name="Najar F.Z."/>
            <person name="Nicholson C."/>
            <person name="Noirot C."/>
            <person name="O'Bleness M."/>
            <person name="Paule C.R."/>
            <person name="Poulain J."/>
            <person name="Prion F."/>
            <person name="Qin B."/>
            <person name="Qu C."/>
            <person name="Retzel E.F."/>
            <person name="Riddle C."/>
            <person name="Sallet E."/>
            <person name="Samain S."/>
            <person name="Samson N."/>
            <person name="Sanders I."/>
            <person name="Saurat O."/>
            <person name="Scarpelli C."/>
            <person name="Schiex T."/>
            <person name="Segurens B."/>
            <person name="Severin A.J."/>
            <person name="Sherrier D.J."/>
            <person name="Shi R."/>
            <person name="Sims S."/>
            <person name="Singer S.R."/>
            <person name="Sinharoy S."/>
            <person name="Sterck L."/>
            <person name="Viollet A."/>
            <person name="Wang B.B."/>
            <person name="Wang K."/>
            <person name="Wang M."/>
            <person name="Wang X."/>
            <person name="Warfsmann J."/>
            <person name="Weissenbach J."/>
            <person name="White D.D."/>
            <person name="White J.D."/>
            <person name="Wiley G.B."/>
            <person name="Wincker P."/>
            <person name="Xing Y."/>
            <person name="Yang L."/>
            <person name="Yao Z."/>
            <person name="Ying F."/>
            <person name="Zhai J."/>
            <person name="Zhou L."/>
            <person name="Zuber A."/>
            <person name="Denarie J."/>
            <person name="Dixon R.A."/>
            <person name="May G.D."/>
            <person name="Schwartz D.C."/>
            <person name="Rogers J."/>
            <person name="Quetier F."/>
            <person name="Town C.D."/>
            <person name="Roe B.A."/>
        </authorList>
    </citation>
    <scope>NUCLEOTIDE SEQUENCE [LARGE SCALE GENOMIC DNA]</scope>
    <source>
        <strain evidence="3">A17</strain>
        <strain evidence="4 5">cv. Jemalong A17</strain>
    </source>
</reference>
<keyword evidence="1" id="KW-0732">Signal</keyword>
<dbReference type="InterPro" id="IPR050796">
    <property type="entry name" value="SCF_F-box_component"/>
</dbReference>
<evidence type="ECO:0000313" key="3">
    <source>
        <dbReference type="EMBL" id="KEH36917.1"/>
    </source>
</evidence>
<dbReference type="Pfam" id="PF07734">
    <property type="entry name" value="FBA_1"/>
    <property type="match status" value="1"/>
</dbReference>
<gene>
    <name evidence="3" type="ordered locus">MTR_2g024100</name>
</gene>
<feature type="chain" id="PRO_5014500239" evidence="1">
    <location>
        <begin position="19"/>
        <end position="405"/>
    </location>
</feature>
<evidence type="ECO:0000256" key="1">
    <source>
        <dbReference type="SAM" id="SignalP"/>
    </source>
</evidence>
<feature type="domain" description="F-box associated beta-propeller type 1" evidence="2">
    <location>
        <begin position="59"/>
        <end position="322"/>
    </location>
</feature>
<dbReference type="PANTHER" id="PTHR31672:SF13">
    <property type="entry name" value="F-BOX PROTEIN CPR30-LIKE"/>
    <property type="match status" value="1"/>
</dbReference>
<dbReference type="EMBL" id="CM001218">
    <property type="protein sequence ID" value="KEH36917.1"/>
    <property type="molecule type" value="Genomic_DNA"/>
</dbReference>